<organism evidence="2 3">
    <name type="scientific">Rotaria magnacalcarata</name>
    <dbReference type="NCBI Taxonomy" id="392030"/>
    <lineage>
        <taxon>Eukaryota</taxon>
        <taxon>Metazoa</taxon>
        <taxon>Spiralia</taxon>
        <taxon>Gnathifera</taxon>
        <taxon>Rotifera</taxon>
        <taxon>Eurotatoria</taxon>
        <taxon>Bdelloidea</taxon>
        <taxon>Philodinida</taxon>
        <taxon>Philodinidae</taxon>
        <taxon>Rotaria</taxon>
    </lineage>
</organism>
<dbReference type="EMBL" id="CAJOBG010002261">
    <property type="protein sequence ID" value="CAF3994909.1"/>
    <property type="molecule type" value="Genomic_DNA"/>
</dbReference>
<dbReference type="AlphaFoldDB" id="A0A819NET4"/>
<comment type="caution">
    <text evidence="2">The sequence shown here is derived from an EMBL/GenBank/DDBJ whole genome shotgun (WGS) entry which is preliminary data.</text>
</comment>
<dbReference type="Proteomes" id="UP000663866">
    <property type="component" value="Unassembled WGS sequence"/>
</dbReference>
<keyword evidence="3" id="KW-1185">Reference proteome</keyword>
<evidence type="ECO:0000256" key="1">
    <source>
        <dbReference type="SAM" id="MobiDB-lite"/>
    </source>
</evidence>
<evidence type="ECO:0000313" key="2">
    <source>
        <dbReference type="EMBL" id="CAF3994909.1"/>
    </source>
</evidence>
<sequence>MMDSIEKLTIFPKLKQKLLFLREREKLFKNNDDNSTAIIDPSPSSTSNSSISYNLESKINSSTNHSMNDPMLEKVSTKREINLSFPDEYINPTLPNTLLEDIDAGAIHKFAPHHTNRQILIYTIAHDLIKNFNLFYPTHKQFDNIGEAIVRKLKLPLTKDNVIMLINYDDITLADIKTKANKLRDDPPIDLDIRLQLWKETVHVRRKAIRNQATSEILQEFPGYKDPVLAPSTPYPAMVFDDNVIYIYLDFLLIVSTTSPDDGLALLLAIYLIFELNFSKNNRSIRFLYSIIFGDIRFISNKMRNLIKEKNIEISIEQNRKLLDNTNLFSNSHTTVNNDSQSSQSKVNINASCILPEDLSSLNHNNLNVNTATDSMRSIPTTDTKLRDCFDHWRQSNGNQVIFSSMVPVLVIQSDYNIQIESKFKANTSITSMYGSPIVSANHTTKLKSGNIFINRYNFSHPVASQPSNQI</sequence>
<proteinExistence type="predicted"/>
<gene>
    <name evidence="2" type="ORF">OVN521_LOCUS14707</name>
</gene>
<feature type="region of interest" description="Disordered" evidence="1">
    <location>
        <begin position="32"/>
        <end position="51"/>
    </location>
</feature>
<name>A0A819NET4_9BILA</name>
<evidence type="ECO:0000313" key="3">
    <source>
        <dbReference type="Proteomes" id="UP000663866"/>
    </source>
</evidence>
<accession>A0A819NET4</accession>
<reference evidence="2" key="1">
    <citation type="submission" date="2021-02" db="EMBL/GenBank/DDBJ databases">
        <authorList>
            <person name="Nowell W R."/>
        </authorList>
    </citation>
    <scope>NUCLEOTIDE SEQUENCE</scope>
</reference>
<protein>
    <submittedName>
        <fullName evidence="2">Uncharacterized protein</fullName>
    </submittedName>
</protein>
<feature type="compositionally biased region" description="Low complexity" evidence="1">
    <location>
        <begin position="42"/>
        <end position="51"/>
    </location>
</feature>